<organism evidence="2 3">
    <name type="scientific">Apiosordaria backusii</name>
    <dbReference type="NCBI Taxonomy" id="314023"/>
    <lineage>
        <taxon>Eukaryota</taxon>
        <taxon>Fungi</taxon>
        <taxon>Dikarya</taxon>
        <taxon>Ascomycota</taxon>
        <taxon>Pezizomycotina</taxon>
        <taxon>Sordariomycetes</taxon>
        <taxon>Sordariomycetidae</taxon>
        <taxon>Sordariales</taxon>
        <taxon>Lasiosphaeriaceae</taxon>
        <taxon>Apiosordaria</taxon>
    </lineage>
</organism>
<dbReference type="Proteomes" id="UP001172159">
    <property type="component" value="Unassembled WGS sequence"/>
</dbReference>
<reference evidence="2" key="1">
    <citation type="submission" date="2023-06" db="EMBL/GenBank/DDBJ databases">
        <title>Genome-scale phylogeny and comparative genomics of the fungal order Sordariales.</title>
        <authorList>
            <consortium name="Lawrence Berkeley National Laboratory"/>
            <person name="Hensen N."/>
            <person name="Bonometti L."/>
            <person name="Westerberg I."/>
            <person name="Brannstrom I.O."/>
            <person name="Guillou S."/>
            <person name="Cros-Aarteil S."/>
            <person name="Calhoun S."/>
            <person name="Haridas S."/>
            <person name="Kuo A."/>
            <person name="Mondo S."/>
            <person name="Pangilinan J."/>
            <person name="Riley R."/>
            <person name="Labutti K."/>
            <person name="Andreopoulos B."/>
            <person name="Lipzen A."/>
            <person name="Chen C."/>
            <person name="Yanf M."/>
            <person name="Daum C."/>
            <person name="Ng V."/>
            <person name="Clum A."/>
            <person name="Steindorff A."/>
            <person name="Ohm R."/>
            <person name="Martin F."/>
            <person name="Silar P."/>
            <person name="Natvig D."/>
            <person name="Lalanne C."/>
            <person name="Gautier V."/>
            <person name="Ament-Velasquez S.L."/>
            <person name="Kruys A."/>
            <person name="Hutchinson M.I."/>
            <person name="Powell A.J."/>
            <person name="Barry K."/>
            <person name="Miller A.N."/>
            <person name="Grigoriev I.V."/>
            <person name="Debuchy R."/>
            <person name="Gladieux P."/>
            <person name="Thoren M.H."/>
            <person name="Johannesson H."/>
        </authorList>
    </citation>
    <scope>NUCLEOTIDE SEQUENCE</scope>
    <source>
        <strain evidence="2">CBS 540.89</strain>
    </source>
</reference>
<gene>
    <name evidence="2" type="ORF">B0T21DRAFT_103609</name>
</gene>
<proteinExistence type="predicted"/>
<dbReference type="EMBL" id="JAUKTV010000020">
    <property type="protein sequence ID" value="KAK0705771.1"/>
    <property type="molecule type" value="Genomic_DNA"/>
</dbReference>
<protein>
    <submittedName>
        <fullName evidence="2">Uncharacterized protein</fullName>
    </submittedName>
</protein>
<feature type="region of interest" description="Disordered" evidence="1">
    <location>
        <begin position="170"/>
        <end position="198"/>
    </location>
</feature>
<sequence>MCSLPAGLARKVAARYVGQPSSCLPTHSGSTHSRGNALWSEAAVLRACRYRSQIPRDSSMVAPRQWSRMVPGMRLNMSKFSFLLPPGSHCNHGPSAASPKLDQMDPRHLARLMVPQSPRSGVPQKRRLSGTLRICMVNEVAKVIGVVSPKKLNRCSKDDPTVPLQLQRIASHSRPPQHEANARHSKVMASLSGSENREKPANAEFIDDHMAACQSSLSRLFGRCV</sequence>
<evidence type="ECO:0000256" key="1">
    <source>
        <dbReference type="SAM" id="MobiDB-lite"/>
    </source>
</evidence>
<evidence type="ECO:0000313" key="2">
    <source>
        <dbReference type="EMBL" id="KAK0705771.1"/>
    </source>
</evidence>
<keyword evidence="3" id="KW-1185">Reference proteome</keyword>
<evidence type="ECO:0000313" key="3">
    <source>
        <dbReference type="Proteomes" id="UP001172159"/>
    </source>
</evidence>
<accession>A0AA40DLL2</accession>
<name>A0AA40DLL2_9PEZI</name>
<dbReference type="AlphaFoldDB" id="A0AA40DLL2"/>
<comment type="caution">
    <text evidence="2">The sequence shown here is derived from an EMBL/GenBank/DDBJ whole genome shotgun (WGS) entry which is preliminary data.</text>
</comment>